<dbReference type="EMBL" id="LR739237">
    <property type="protein sequence ID" value="VZR99558.1"/>
    <property type="molecule type" value="Genomic_DNA"/>
</dbReference>
<gene>
    <name evidence="2" type="ORF">MF5582_00136</name>
</gene>
<reference evidence="2" key="1">
    <citation type="submission" date="2019-11" db="EMBL/GenBank/DDBJ databases">
        <authorList>
            <person name="Falquet L."/>
            <person name="Falquet L."/>
        </authorList>
    </citation>
    <scope>NUCLEOTIDE SEQUENCE</scope>
    <source>
        <strain evidence="2">14/OD_0492</strain>
    </source>
</reference>
<keyword evidence="1" id="KW-1133">Transmembrane helix</keyword>
<proteinExistence type="predicted"/>
<sequence length="42" mass="4547">MTQNPTSKKLSTPAIVGIVVGTQVILTSLGFGIPYIIKRFKK</sequence>
<evidence type="ECO:0000313" key="2">
    <source>
        <dbReference type="EMBL" id="VZR99558.1"/>
    </source>
</evidence>
<keyword evidence="1" id="KW-0472">Membrane</keyword>
<evidence type="ECO:0000256" key="1">
    <source>
        <dbReference type="SAM" id="Phobius"/>
    </source>
</evidence>
<name>A0A654ILK1_9MOLU</name>
<accession>A0A654ILK1</accession>
<protein>
    <submittedName>
        <fullName evidence="2">Uncharacterized protein</fullName>
    </submittedName>
</protein>
<keyword evidence="1" id="KW-0812">Transmembrane</keyword>
<feature type="transmembrane region" description="Helical" evidence="1">
    <location>
        <begin position="14"/>
        <end position="37"/>
    </location>
</feature>
<organism evidence="2">
    <name type="scientific">Mycoplasma feriruminatoris</name>
    <dbReference type="NCBI Taxonomy" id="1179777"/>
    <lineage>
        <taxon>Bacteria</taxon>
        <taxon>Bacillati</taxon>
        <taxon>Mycoplasmatota</taxon>
        <taxon>Mollicutes</taxon>
        <taxon>Mycoplasmataceae</taxon>
        <taxon>Mycoplasma</taxon>
    </lineage>
</organism>
<dbReference type="AlphaFoldDB" id="A0A654ILK1"/>